<evidence type="ECO:0000313" key="8">
    <source>
        <dbReference type="Proteomes" id="UP000008068"/>
    </source>
</evidence>
<feature type="domain" description="RING-type" evidence="6">
    <location>
        <begin position="254"/>
        <end position="300"/>
    </location>
</feature>
<dbReference type="InterPro" id="IPR027370">
    <property type="entry name" value="Znf-RING_euk"/>
</dbReference>
<dbReference type="InterPro" id="IPR017907">
    <property type="entry name" value="Znf_RING_CS"/>
</dbReference>
<dbReference type="Proteomes" id="UP000008068">
    <property type="component" value="Unassembled WGS sequence"/>
</dbReference>
<evidence type="ECO:0000256" key="5">
    <source>
        <dbReference type="SAM" id="Phobius"/>
    </source>
</evidence>
<dbReference type="PROSITE" id="PS00518">
    <property type="entry name" value="ZF_RING_1"/>
    <property type="match status" value="1"/>
</dbReference>
<keyword evidence="5" id="KW-1133">Transmembrane helix</keyword>
<feature type="transmembrane region" description="Helical" evidence="5">
    <location>
        <begin position="155"/>
        <end position="176"/>
    </location>
</feature>
<keyword evidence="5" id="KW-0812">Transmembrane</keyword>
<dbReference type="EMBL" id="GL380195">
    <property type="protein sequence ID" value="EGT50064.1"/>
    <property type="molecule type" value="Genomic_DNA"/>
</dbReference>
<dbReference type="GO" id="GO:0008270">
    <property type="term" value="F:zinc ion binding"/>
    <property type="evidence" value="ECO:0007669"/>
    <property type="project" value="UniProtKB-KW"/>
</dbReference>
<dbReference type="SUPFAM" id="SSF57850">
    <property type="entry name" value="RING/U-box"/>
    <property type="match status" value="1"/>
</dbReference>
<evidence type="ECO:0000259" key="6">
    <source>
        <dbReference type="PROSITE" id="PS50089"/>
    </source>
</evidence>
<gene>
    <name evidence="7" type="ORF">CAEBREN_20507</name>
</gene>
<reference evidence="8" key="1">
    <citation type="submission" date="2011-07" db="EMBL/GenBank/DDBJ databases">
        <authorList>
            <consortium name="Caenorhabditis brenneri Sequencing and Analysis Consortium"/>
            <person name="Wilson R.K."/>
        </authorList>
    </citation>
    <scope>NUCLEOTIDE SEQUENCE [LARGE SCALE GENOMIC DNA]</scope>
    <source>
        <strain evidence="8">PB2801</strain>
    </source>
</reference>
<evidence type="ECO:0000313" key="7">
    <source>
        <dbReference type="EMBL" id="EGT50064.1"/>
    </source>
</evidence>
<keyword evidence="3" id="KW-0862">Zinc</keyword>
<evidence type="ECO:0000256" key="3">
    <source>
        <dbReference type="ARBA" id="ARBA00022833"/>
    </source>
</evidence>
<evidence type="ECO:0000256" key="4">
    <source>
        <dbReference type="PROSITE-ProRule" id="PRU00175"/>
    </source>
</evidence>
<keyword evidence="1" id="KW-0479">Metal-binding</keyword>
<accession>G0PB03</accession>
<dbReference type="Gene3D" id="3.30.40.10">
    <property type="entry name" value="Zinc/RING finger domain, C3HC4 (zinc finger)"/>
    <property type="match status" value="1"/>
</dbReference>
<dbReference type="OrthoDB" id="111250at2759"/>
<dbReference type="InParanoid" id="G0PB03"/>
<dbReference type="STRING" id="135651.G0PB03"/>
<name>G0PB03_CAEBE</name>
<dbReference type="InterPro" id="IPR013083">
    <property type="entry name" value="Znf_RING/FYVE/PHD"/>
</dbReference>
<feature type="transmembrane region" description="Helical" evidence="5">
    <location>
        <begin position="20"/>
        <end position="38"/>
    </location>
</feature>
<organism evidence="8">
    <name type="scientific">Caenorhabditis brenneri</name>
    <name type="common">Nematode worm</name>
    <dbReference type="NCBI Taxonomy" id="135651"/>
    <lineage>
        <taxon>Eukaryota</taxon>
        <taxon>Metazoa</taxon>
        <taxon>Ecdysozoa</taxon>
        <taxon>Nematoda</taxon>
        <taxon>Chromadorea</taxon>
        <taxon>Rhabditida</taxon>
        <taxon>Rhabditina</taxon>
        <taxon>Rhabditomorpha</taxon>
        <taxon>Rhabditoidea</taxon>
        <taxon>Rhabditidae</taxon>
        <taxon>Peloderinae</taxon>
        <taxon>Caenorhabditis</taxon>
    </lineage>
</organism>
<dbReference type="PROSITE" id="PS50089">
    <property type="entry name" value="ZF_RING_2"/>
    <property type="match status" value="1"/>
</dbReference>
<sequence>MPRQTYSRFSSCATDLVHFLYLLSIPVISVVGLLYLIFSKLTVVKFATFGAIIGSWFLVFLVVVSVDILVRNKQKEEVDQLITCRTNLLIGSGSACLISWIPRIAVCFATQKFGYEDAILCYLIFVCIPTISLIWCAFIAYNKPVCEVLYNKNDILLWLVFTINFFLFLITISIEIRYDWYEDSRRVIWTQIGFFPISTACMLEFGQVWSGRLRLTGVEQISMKEKRATERSDPVENDREMTPASTSKGFILECKICMFDFNDVKIPRILKECGHSLCEECANVLLSRTNDQYLFCPFCQKLTIVNGKANTLPKNYTITELFDEKKKLNKMN</sequence>
<dbReference type="InterPro" id="IPR052667">
    <property type="entry name" value="E3_ubiquitin-ligase_RING"/>
</dbReference>
<keyword evidence="5" id="KW-0472">Membrane</keyword>
<protein>
    <recommendedName>
        <fullName evidence="6">RING-type domain-containing protein</fullName>
    </recommendedName>
</protein>
<keyword evidence="2 4" id="KW-0863">Zinc-finger</keyword>
<proteinExistence type="predicted"/>
<dbReference type="FunCoup" id="G0PB03">
    <property type="interactions" value="21"/>
</dbReference>
<keyword evidence="8" id="KW-1185">Reference proteome</keyword>
<evidence type="ECO:0000256" key="1">
    <source>
        <dbReference type="ARBA" id="ARBA00022723"/>
    </source>
</evidence>
<dbReference type="Pfam" id="PF13445">
    <property type="entry name" value="zf-RING_UBOX"/>
    <property type="match status" value="1"/>
</dbReference>
<dbReference type="AlphaFoldDB" id="G0PB03"/>
<dbReference type="PANTHER" id="PTHR47156">
    <property type="entry name" value="PROTEIN CBG20824"/>
    <property type="match status" value="1"/>
</dbReference>
<dbReference type="HOGENOM" id="CLU_051246_0_0_1"/>
<dbReference type="InterPro" id="IPR001841">
    <property type="entry name" value="Znf_RING"/>
</dbReference>
<dbReference type="PANTHER" id="PTHR47156:SF7">
    <property type="entry name" value="RING-TYPE DOMAIN-CONTAINING PROTEIN"/>
    <property type="match status" value="1"/>
</dbReference>
<dbReference type="SMART" id="SM00184">
    <property type="entry name" value="RING"/>
    <property type="match status" value="1"/>
</dbReference>
<dbReference type="eggNOG" id="KOG4185">
    <property type="taxonomic scope" value="Eukaryota"/>
</dbReference>
<feature type="transmembrane region" description="Helical" evidence="5">
    <location>
        <begin position="44"/>
        <end position="70"/>
    </location>
</feature>
<evidence type="ECO:0000256" key="2">
    <source>
        <dbReference type="ARBA" id="ARBA00022771"/>
    </source>
</evidence>
<feature type="transmembrane region" description="Helical" evidence="5">
    <location>
        <begin position="119"/>
        <end position="140"/>
    </location>
</feature>